<reference evidence="1" key="1">
    <citation type="submission" date="2021-05" db="EMBL/GenBank/DDBJ databases">
        <authorList>
            <person name="Pietrasiak N."/>
            <person name="Ward R."/>
            <person name="Stajich J.E."/>
            <person name="Kurbessoian T."/>
        </authorList>
    </citation>
    <scope>NUCLEOTIDE SEQUENCE</scope>
    <source>
        <strain evidence="1">UHER 2000/2452</strain>
    </source>
</reference>
<dbReference type="EMBL" id="JAHHHD010000019">
    <property type="protein sequence ID" value="MBW4660271.1"/>
    <property type="molecule type" value="Genomic_DNA"/>
</dbReference>
<dbReference type="Proteomes" id="UP000757435">
    <property type="component" value="Unassembled WGS sequence"/>
</dbReference>
<name>A0A951QEG2_9CYAN</name>
<gene>
    <name evidence="1" type="ORF">KME15_16470</name>
</gene>
<accession>A0A951QEG2</accession>
<sequence length="164" mass="17903">MYVALESNTSEEKLFSQDVLYEMSENFSGRSQIVIDELKGKSTVNVFSDKASSHALREAIDVVEITLSDDEALVSAIHRAALLGQDNKPVFAVLVTSGTIDKQSIAKIRAATKDIKENTFLYVIGVTEENRLPMSNAFSEVRGNVKLGSSETEMLSVASKLKGK</sequence>
<reference evidence="1" key="2">
    <citation type="journal article" date="2022" name="Microbiol. Resour. Announc.">
        <title>Metagenome Sequencing to Explore Phylogenomics of Terrestrial Cyanobacteria.</title>
        <authorList>
            <person name="Ward R.D."/>
            <person name="Stajich J.E."/>
            <person name="Johansen J.R."/>
            <person name="Huntemann M."/>
            <person name="Clum A."/>
            <person name="Foster B."/>
            <person name="Foster B."/>
            <person name="Roux S."/>
            <person name="Palaniappan K."/>
            <person name="Varghese N."/>
            <person name="Mukherjee S."/>
            <person name="Reddy T.B.K."/>
            <person name="Daum C."/>
            <person name="Copeland A."/>
            <person name="Chen I.A."/>
            <person name="Ivanova N.N."/>
            <person name="Kyrpides N.C."/>
            <person name="Shapiro N."/>
            <person name="Eloe-Fadrosh E.A."/>
            <person name="Pietrasiak N."/>
        </authorList>
    </citation>
    <scope>NUCLEOTIDE SEQUENCE</scope>
    <source>
        <strain evidence="1">UHER 2000/2452</strain>
    </source>
</reference>
<evidence type="ECO:0000313" key="2">
    <source>
        <dbReference type="Proteomes" id="UP000757435"/>
    </source>
</evidence>
<organism evidence="1 2">
    <name type="scientific">Drouetiella hepatica Uher 2000/2452</name>
    <dbReference type="NCBI Taxonomy" id="904376"/>
    <lineage>
        <taxon>Bacteria</taxon>
        <taxon>Bacillati</taxon>
        <taxon>Cyanobacteriota</taxon>
        <taxon>Cyanophyceae</taxon>
        <taxon>Oculatellales</taxon>
        <taxon>Oculatellaceae</taxon>
        <taxon>Drouetiella</taxon>
    </lineage>
</organism>
<proteinExistence type="predicted"/>
<evidence type="ECO:0000313" key="1">
    <source>
        <dbReference type="EMBL" id="MBW4660271.1"/>
    </source>
</evidence>
<protein>
    <submittedName>
        <fullName evidence="1">Uncharacterized protein</fullName>
    </submittedName>
</protein>
<comment type="caution">
    <text evidence="1">The sequence shown here is derived from an EMBL/GenBank/DDBJ whole genome shotgun (WGS) entry which is preliminary data.</text>
</comment>
<dbReference type="AlphaFoldDB" id="A0A951QEG2"/>